<gene>
    <name evidence="1 4" type="primary">sfsA</name>
    <name evidence="4" type="ORF">N508_001943</name>
</gene>
<dbReference type="Pfam" id="PF03749">
    <property type="entry name" value="SfsA"/>
    <property type="match status" value="1"/>
</dbReference>
<dbReference type="KEGG" id="msch:N508_001943"/>
<evidence type="ECO:0000259" key="3">
    <source>
        <dbReference type="Pfam" id="PF17746"/>
    </source>
</evidence>
<accession>V2PWS6</accession>
<evidence type="ECO:0000256" key="1">
    <source>
        <dbReference type="HAMAP-Rule" id="MF_00095"/>
    </source>
</evidence>
<proteinExistence type="inferred from homology"/>
<reference evidence="4" key="3">
    <citation type="submission" date="2022-06" db="EMBL/GenBank/DDBJ databases">
        <title>Resources to Facilitate Use of the Altered Schaedler Flora (ASF) Mouse Model to Study Microbiome Function.</title>
        <authorList>
            <person name="Proctor A."/>
            <person name="Parvinroo S."/>
            <person name="Richie T."/>
            <person name="Jia X."/>
            <person name="Lee S.T.M."/>
            <person name="Karp P.D."/>
            <person name="Paley S."/>
            <person name="Kostic A.D."/>
            <person name="Pierre J.F."/>
            <person name="Wannemuehler M.J."/>
            <person name="Phillips G.J."/>
        </authorList>
    </citation>
    <scope>NUCLEOTIDE SEQUENCE</scope>
    <source>
        <strain evidence="4">ASF457</strain>
    </source>
</reference>
<dbReference type="AlphaFoldDB" id="V2PWS6"/>
<protein>
    <recommendedName>
        <fullName evidence="1">Sugar fermentation stimulation protein homolog</fullName>
    </recommendedName>
</protein>
<reference evidence="4" key="1">
    <citation type="journal article" date="2014" name="Genome Announc.">
        <title>Draft genome sequences of the altered schaedler flora, a defined bacterial community from gnotobiotic mice.</title>
        <authorList>
            <person name="Wannemuehler M.J."/>
            <person name="Overstreet A.M."/>
            <person name="Ward D.V."/>
            <person name="Phillips G.J."/>
        </authorList>
    </citation>
    <scope>NUCLEOTIDE SEQUENCE</scope>
    <source>
        <strain evidence="4">ASF457</strain>
    </source>
</reference>
<evidence type="ECO:0000313" key="5">
    <source>
        <dbReference type="Proteomes" id="UP000017429"/>
    </source>
</evidence>
<name>V2PWS6_9BACT</name>
<sequence length="230" mass="26679">MIYNNIVKAVFKNRPNRFIAECSIDNKNIIVHVKNTGRCRELLIKDTEVYLEYFSESSRKTKYDLITVNKNGRLINMDSSAPNKAVYEALHNGKNILNIDEPLTFIKMEQKYKTSRFDIYAETADNKIFIEIKGVTLEENNIVMFPDAPTKRGVKHIMELIDAKENGFDTYIIFVIQMQNPEYFTPNYKTHEEFGKALQYAKSKGIKILAYDCIVTENSINLNNQINIKL</sequence>
<dbReference type="Pfam" id="PF17746">
    <property type="entry name" value="SfsA_N"/>
    <property type="match status" value="1"/>
</dbReference>
<dbReference type="CDD" id="cd22359">
    <property type="entry name" value="SfsA-like_bacterial"/>
    <property type="match status" value="1"/>
</dbReference>
<evidence type="ECO:0000313" key="4">
    <source>
        <dbReference type="EMBL" id="USF24849.1"/>
    </source>
</evidence>
<dbReference type="PANTHER" id="PTHR30545">
    <property type="entry name" value="SUGAR FERMENTATION STIMULATION PROTEIN A"/>
    <property type="match status" value="1"/>
</dbReference>
<dbReference type="Gene3D" id="3.40.1350.60">
    <property type="match status" value="1"/>
</dbReference>
<dbReference type="InterPro" id="IPR005224">
    <property type="entry name" value="SfsA"/>
</dbReference>
<dbReference type="OrthoDB" id="9802365at2"/>
<dbReference type="NCBIfam" id="TIGR00230">
    <property type="entry name" value="sfsA"/>
    <property type="match status" value="1"/>
</dbReference>
<dbReference type="Proteomes" id="UP000017429">
    <property type="component" value="Chromosome"/>
</dbReference>
<dbReference type="EMBL" id="CP097562">
    <property type="protein sequence ID" value="USF24849.1"/>
    <property type="molecule type" value="Genomic_DNA"/>
</dbReference>
<dbReference type="GO" id="GO:0003677">
    <property type="term" value="F:DNA binding"/>
    <property type="evidence" value="ECO:0007669"/>
    <property type="project" value="InterPro"/>
</dbReference>
<dbReference type="InterPro" id="IPR040452">
    <property type="entry name" value="SfsA_C"/>
</dbReference>
<dbReference type="eggNOG" id="COG1489">
    <property type="taxonomic scope" value="Bacteria"/>
</dbReference>
<feature type="domain" description="Sugar fermentation stimulation protein C-terminal" evidence="2">
    <location>
        <begin position="81"/>
        <end position="218"/>
    </location>
</feature>
<evidence type="ECO:0000259" key="2">
    <source>
        <dbReference type="Pfam" id="PF03749"/>
    </source>
</evidence>
<dbReference type="PANTHER" id="PTHR30545:SF2">
    <property type="entry name" value="SUGAR FERMENTATION STIMULATION PROTEIN A"/>
    <property type="match status" value="1"/>
</dbReference>
<dbReference type="RefSeq" id="WP_023276873.1">
    <property type="nucleotide sequence ID" value="NZ_CP097562.1"/>
</dbReference>
<dbReference type="Gene3D" id="2.40.50.580">
    <property type="match status" value="1"/>
</dbReference>
<reference evidence="4" key="2">
    <citation type="submission" date="2022-05" db="EMBL/GenBank/DDBJ databases">
        <authorList>
            <person name="Proctor A.L."/>
            <person name="Phillips G.J."/>
            <person name="Wannemuehler M.J."/>
        </authorList>
    </citation>
    <scope>NUCLEOTIDE SEQUENCE</scope>
    <source>
        <strain evidence="4">ASF457</strain>
    </source>
</reference>
<dbReference type="HAMAP" id="MF_00095">
    <property type="entry name" value="SfsA"/>
    <property type="match status" value="1"/>
</dbReference>
<dbReference type="InterPro" id="IPR041465">
    <property type="entry name" value="SfsA_N"/>
</dbReference>
<organism evidence="4 5">
    <name type="scientific">Mucispirillum schaedleri ASF457</name>
    <dbReference type="NCBI Taxonomy" id="1379858"/>
    <lineage>
        <taxon>Bacteria</taxon>
        <taxon>Pseudomonadati</taxon>
        <taxon>Deferribacterota</taxon>
        <taxon>Deferribacteres</taxon>
        <taxon>Deferribacterales</taxon>
        <taxon>Mucispirillaceae</taxon>
        <taxon>Mucispirillum</taxon>
    </lineage>
</organism>
<feature type="domain" description="SfsA N-terminal OB" evidence="3">
    <location>
        <begin position="14"/>
        <end position="76"/>
    </location>
</feature>
<comment type="similarity">
    <text evidence="1">Belongs to the SfsA family.</text>
</comment>
<keyword evidence="5" id="KW-1185">Reference proteome</keyword>